<evidence type="ECO:0000256" key="5">
    <source>
        <dbReference type="ARBA" id="ARBA00022840"/>
    </source>
</evidence>
<dbReference type="GO" id="GO:0003723">
    <property type="term" value="F:RNA binding"/>
    <property type="evidence" value="ECO:0007669"/>
    <property type="project" value="InterPro"/>
</dbReference>
<keyword evidence="1" id="KW-0808">Transferase</keyword>
<evidence type="ECO:0000256" key="1">
    <source>
        <dbReference type="ARBA" id="ARBA00022679"/>
    </source>
</evidence>
<evidence type="ECO:0000313" key="11">
    <source>
        <dbReference type="EMBL" id="RRT58444.1"/>
    </source>
</evidence>
<keyword evidence="4" id="KW-0418">Kinase</keyword>
<evidence type="ECO:0000256" key="6">
    <source>
        <dbReference type="PROSITE-ProRule" id="PRU00708"/>
    </source>
</evidence>
<protein>
    <recommendedName>
        <fullName evidence="10">Protein kinase domain-containing protein</fullName>
    </recommendedName>
</protein>
<feature type="repeat" description="PPR" evidence="6">
    <location>
        <begin position="181"/>
        <end position="215"/>
    </location>
</feature>
<evidence type="ECO:0000256" key="9">
    <source>
        <dbReference type="SAM" id="Phobius"/>
    </source>
</evidence>
<keyword evidence="9" id="KW-0812">Transmembrane</keyword>
<dbReference type="PROSITE" id="PS50011">
    <property type="entry name" value="PROTEIN_KINASE_DOM"/>
    <property type="match status" value="1"/>
</dbReference>
<keyword evidence="9" id="KW-1133">Transmembrane helix</keyword>
<feature type="transmembrane region" description="Helical" evidence="9">
    <location>
        <begin position="952"/>
        <end position="971"/>
    </location>
</feature>
<dbReference type="Pfam" id="PF20431">
    <property type="entry name" value="E_motif"/>
    <property type="match status" value="1"/>
</dbReference>
<evidence type="ECO:0000313" key="12">
    <source>
        <dbReference type="Proteomes" id="UP000287651"/>
    </source>
</evidence>
<accession>A0A426Z391</accession>
<dbReference type="Gene3D" id="1.10.510.10">
    <property type="entry name" value="Transferase(Phosphotransferase) domain 1"/>
    <property type="match status" value="1"/>
</dbReference>
<comment type="caution">
    <text evidence="11">The sequence shown here is derived from an EMBL/GenBank/DDBJ whole genome shotgun (WGS) entry which is preliminary data.</text>
</comment>
<dbReference type="Pfam" id="PF13041">
    <property type="entry name" value="PPR_2"/>
    <property type="match status" value="1"/>
</dbReference>
<dbReference type="FunFam" id="1.25.40.10:FF:000090">
    <property type="entry name" value="Pentatricopeptide repeat-containing protein, chloroplastic"/>
    <property type="match status" value="1"/>
</dbReference>
<evidence type="ECO:0000256" key="7">
    <source>
        <dbReference type="PROSITE-ProRule" id="PRU10141"/>
    </source>
</evidence>
<feature type="repeat" description="PPR" evidence="6">
    <location>
        <begin position="48"/>
        <end position="83"/>
    </location>
</feature>
<dbReference type="Pfam" id="PF00069">
    <property type="entry name" value="Pkinase"/>
    <property type="match status" value="1"/>
</dbReference>
<dbReference type="InterPro" id="IPR000719">
    <property type="entry name" value="Prot_kinase_dom"/>
</dbReference>
<dbReference type="InterPro" id="IPR011990">
    <property type="entry name" value="TPR-like_helical_dom_sf"/>
</dbReference>
<dbReference type="PANTHER" id="PTHR47926">
    <property type="entry name" value="PENTATRICOPEPTIDE REPEAT-CONTAINING PROTEIN"/>
    <property type="match status" value="1"/>
</dbReference>
<dbReference type="AlphaFoldDB" id="A0A426Z391"/>
<evidence type="ECO:0000256" key="2">
    <source>
        <dbReference type="ARBA" id="ARBA00022737"/>
    </source>
</evidence>
<dbReference type="CDD" id="cd06606">
    <property type="entry name" value="STKc_MAPKKK"/>
    <property type="match status" value="1"/>
</dbReference>
<dbReference type="EMBL" id="AMZH03008684">
    <property type="protein sequence ID" value="RRT58444.1"/>
    <property type="molecule type" value="Genomic_DNA"/>
</dbReference>
<keyword evidence="2" id="KW-0677">Repeat</keyword>
<dbReference type="SUPFAM" id="SSF56112">
    <property type="entry name" value="Protein kinase-like (PK-like)"/>
    <property type="match status" value="1"/>
</dbReference>
<keyword evidence="3 7" id="KW-0547">Nucleotide-binding</keyword>
<dbReference type="GO" id="GO:0005524">
    <property type="term" value="F:ATP binding"/>
    <property type="evidence" value="ECO:0007669"/>
    <property type="project" value="UniProtKB-UniRule"/>
</dbReference>
<name>A0A426Z391_ENSVE</name>
<keyword evidence="9" id="KW-0472">Membrane</keyword>
<keyword evidence="5 7" id="KW-0067">ATP-binding</keyword>
<dbReference type="InterPro" id="IPR046848">
    <property type="entry name" value="E_motif"/>
</dbReference>
<feature type="domain" description="Protein kinase" evidence="10">
    <location>
        <begin position="537"/>
        <end position="789"/>
    </location>
</feature>
<feature type="repeat" description="PPR" evidence="6">
    <location>
        <begin position="289"/>
        <end position="323"/>
    </location>
</feature>
<dbReference type="Pfam" id="PF13812">
    <property type="entry name" value="PPR_3"/>
    <property type="match status" value="1"/>
</dbReference>
<organism evidence="11 12">
    <name type="scientific">Ensete ventricosum</name>
    <name type="common">Abyssinian banana</name>
    <name type="synonym">Musa ensete</name>
    <dbReference type="NCBI Taxonomy" id="4639"/>
    <lineage>
        <taxon>Eukaryota</taxon>
        <taxon>Viridiplantae</taxon>
        <taxon>Streptophyta</taxon>
        <taxon>Embryophyta</taxon>
        <taxon>Tracheophyta</taxon>
        <taxon>Spermatophyta</taxon>
        <taxon>Magnoliopsida</taxon>
        <taxon>Liliopsida</taxon>
        <taxon>Zingiberales</taxon>
        <taxon>Musaceae</taxon>
        <taxon>Ensete</taxon>
    </lineage>
</organism>
<dbReference type="PROSITE" id="PS51375">
    <property type="entry name" value="PPR"/>
    <property type="match status" value="4"/>
</dbReference>
<dbReference type="GO" id="GO:0009451">
    <property type="term" value="P:RNA modification"/>
    <property type="evidence" value="ECO:0007669"/>
    <property type="project" value="InterPro"/>
</dbReference>
<reference evidence="11 12" key="1">
    <citation type="journal article" date="2014" name="Agronomy (Basel)">
        <title>A Draft Genome Sequence for Ensete ventricosum, the Drought-Tolerant Tree Against Hunger.</title>
        <authorList>
            <person name="Harrison J."/>
            <person name="Moore K.A."/>
            <person name="Paszkiewicz K."/>
            <person name="Jones T."/>
            <person name="Grant M."/>
            <person name="Ambacheew D."/>
            <person name="Muzemil S."/>
            <person name="Studholme D.J."/>
        </authorList>
    </citation>
    <scope>NUCLEOTIDE SEQUENCE [LARGE SCALE GENOMIC DNA]</scope>
</reference>
<evidence type="ECO:0000256" key="8">
    <source>
        <dbReference type="SAM" id="MobiDB-lite"/>
    </source>
</evidence>
<dbReference type="InterPro" id="IPR046960">
    <property type="entry name" value="PPR_At4g14850-like_plant"/>
</dbReference>
<evidence type="ECO:0000256" key="3">
    <source>
        <dbReference type="ARBA" id="ARBA00022741"/>
    </source>
</evidence>
<feature type="repeat" description="PPR" evidence="6">
    <location>
        <begin position="150"/>
        <end position="180"/>
    </location>
</feature>
<dbReference type="PANTHER" id="PTHR47926:SF348">
    <property type="entry name" value="PENTATRICOPEPTIDE REPEAT-CONTAINING PROTEIN"/>
    <property type="match status" value="1"/>
</dbReference>
<dbReference type="FunFam" id="1.10.510.10:FF:000466">
    <property type="entry name" value="MAP kinase kinase kinase18"/>
    <property type="match status" value="1"/>
</dbReference>
<feature type="binding site" evidence="7">
    <location>
        <position position="566"/>
    </location>
    <ligand>
        <name>ATP</name>
        <dbReference type="ChEBI" id="CHEBI:30616"/>
    </ligand>
</feature>
<dbReference type="GO" id="GO:0004672">
    <property type="term" value="F:protein kinase activity"/>
    <property type="evidence" value="ECO:0007669"/>
    <property type="project" value="InterPro"/>
</dbReference>
<evidence type="ECO:0000256" key="4">
    <source>
        <dbReference type="ARBA" id="ARBA00022777"/>
    </source>
</evidence>
<dbReference type="Proteomes" id="UP000287651">
    <property type="component" value="Unassembled WGS sequence"/>
</dbReference>
<feature type="region of interest" description="Disordered" evidence="8">
    <location>
        <begin position="864"/>
        <end position="889"/>
    </location>
</feature>
<dbReference type="PROSITE" id="PS00108">
    <property type="entry name" value="PROTEIN_KINASE_ST"/>
    <property type="match status" value="1"/>
</dbReference>
<dbReference type="InterPro" id="IPR017441">
    <property type="entry name" value="Protein_kinase_ATP_BS"/>
</dbReference>
<dbReference type="PROSITE" id="PS00107">
    <property type="entry name" value="PROTEIN_KINASE_ATP"/>
    <property type="match status" value="1"/>
</dbReference>
<evidence type="ECO:0000259" key="10">
    <source>
        <dbReference type="PROSITE" id="PS50011"/>
    </source>
</evidence>
<sequence length="976" mass="107673">MPCFELLLQHLHSHPQRLHQIHAVLITTGFHLPSPPRGLLPIRQGSSAAFFYNCLIRACLRHRDRADTSLRLFAQMLAHGVRPNRHTFPSLLKAAAAAPSPSSGRAIHAQAVRRGLLLDDFTNCSLVDFYARVGDLGSARKTFDELPQPDLASRNSMLHALCVHGDLASALALFESMVDGNAISWTSLINGYARNGDFHEAIVLFRRWIMQKDVPSRPNEAMLVSVLSACANLDHHRALSRGLEIHGFIVRNEAPLTAFLGTALIDMYSKHGHLGYCTDVFQATREKGVVCTWNAMISALARNGRAASALHLFDAMTTSGLRPNHVTFVAVLTACAMQKLVDEGLRWFESMSTEFGVVPLMEHYGCVVDLLGRAGFLKEAFDFIGRMPFEADASVWGALLGACKVHENVQFGDGVGKQLIELKPWHAGLYMVLRNIYAGAGRWDDAARMKKALQNSGMKKPTGYSWIVSGNCVAAPLQVVEHVFFYFSMQICFAGFGRCHPRIYVKDLAEFRFQDEVTRRTPRWLFAFSRAMEVGEWRRGRIIGRGASATVSLATSMASGQVFAVKSSELCSLRGEQRLLSALDSPFVVSYLGFDVAPHAPGAGFHYNLFMEYASGGSLSDEIKRQSGRLDELAIRSYLHDILSGLVYLHSNGVVHCDLKSQNVLISSDGRAKIADFGCAREVDGDKERHQPRGTPVFMAPEVARGEEQSAPADVWALGCTAIEMATGRPPWPDMADPVSALHRIVFSVDVPEFPSWMSAEGKDFLSRCLRRNPRERWTAEQLLRHPFVAGCSACPRPNSGTNYDRVSPRSTLDQAFWESLADEGDEAVGEPPEDPSERMQCLIGGGAPSWTWNDGWVTVRSDAGEDSLPATGSITEDDRSVNRGTSSSESIYSADRIDIEHVMADVDDTSNAQVEEGTENQVFTSKREVNLINGNCHLVIHKERIDIQIGLLGYAHFILGFFNILLLTLLDHGTG</sequence>
<dbReference type="Gene3D" id="1.25.40.10">
    <property type="entry name" value="Tetratricopeptide repeat domain"/>
    <property type="match status" value="4"/>
</dbReference>
<dbReference type="InterPro" id="IPR002885">
    <property type="entry name" value="PPR_rpt"/>
</dbReference>
<gene>
    <name evidence="11" type="ORF">B296_00045166</name>
</gene>
<dbReference type="Pfam" id="PF01535">
    <property type="entry name" value="PPR"/>
    <property type="match status" value="4"/>
</dbReference>
<dbReference type="InterPro" id="IPR008271">
    <property type="entry name" value="Ser/Thr_kinase_AS"/>
</dbReference>
<dbReference type="InterPro" id="IPR011009">
    <property type="entry name" value="Kinase-like_dom_sf"/>
</dbReference>
<proteinExistence type="predicted"/>
<dbReference type="SMART" id="SM00220">
    <property type="entry name" value="S_TKc"/>
    <property type="match status" value="1"/>
</dbReference>
<dbReference type="NCBIfam" id="TIGR00756">
    <property type="entry name" value="PPR"/>
    <property type="match status" value="3"/>
</dbReference>